<reference evidence="2" key="1">
    <citation type="journal article" date="2014" name="Nat. Commun.">
        <title>The rainbow trout genome provides novel insights into evolution after whole-genome duplication in vertebrates.</title>
        <authorList>
            <person name="Berthelot C."/>
            <person name="Brunet F."/>
            <person name="Chalopin D."/>
            <person name="Juanchich A."/>
            <person name="Bernard M."/>
            <person name="Noel B."/>
            <person name="Bento P."/>
            <person name="Da Silva C."/>
            <person name="Labadie K."/>
            <person name="Alberti A."/>
            <person name="Aury J.M."/>
            <person name="Louis A."/>
            <person name="Dehais P."/>
            <person name="Bardou P."/>
            <person name="Montfort J."/>
            <person name="Klopp C."/>
            <person name="Cabau C."/>
            <person name="Gaspin C."/>
            <person name="Thorgaard G.H."/>
            <person name="Boussaha M."/>
            <person name="Quillet E."/>
            <person name="Guyomard R."/>
            <person name="Galiana D."/>
            <person name="Bobe J."/>
            <person name="Volff J.N."/>
            <person name="Genet C."/>
            <person name="Wincker P."/>
            <person name="Jaillon O."/>
            <person name="Roest Crollius H."/>
            <person name="Guiguen Y."/>
        </authorList>
    </citation>
    <scope>NUCLEOTIDE SEQUENCE [LARGE SCALE GENOMIC DNA]</scope>
</reference>
<dbReference type="STRING" id="8022.A0A060X388"/>
<evidence type="ECO:0000313" key="3">
    <source>
        <dbReference type="Proteomes" id="UP000193380"/>
    </source>
</evidence>
<organism evidence="2 3">
    <name type="scientific">Oncorhynchus mykiss</name>
    <name type="common">Rainbow trout</name>
    <name type="synonym">Salmo gairdneri</name>
    <dbReference type="NCBI Taxonomy" id="8022"/>
    <lineage>
        <taxon>Eukaryota</taxon>
        <taxon>Metazoa</taxon>
        <taxon>Chordata</taxon>
        <taxon>Craniata</taxon>
        <taxon>Vertebrata</taxon>
        <taxon>Euteleostomi</taxon>
        <taxon>Actinopterygii</taxon>
        <taxon>Neopterygii</taxon>
        <taxon>Teleostei</taxon>
        <taxon>Protacanthopterygii</taxon>
        <taxon>Salmoniformes</taxon>
        <taxon>Salmonidae</taxon>
        <taxon>Salmoninae</taxon>
        <taxon>Oncorhynchus</taxon>
    </lineage>
</organism>
<protein>
    <submittedName>
        <fullName evidence="2">Uncharacterized protein</fullName>
    </submittedName>
</protein>
<dbReference type="PaxDb" id="8022-A0A060X388"/>
<name>A0A060X388_ONCMY</name>
<accession>A0A060X388</accession>
<gene>
    <name evidence="2" type="ORF">GSONMT00011168001</name>
</gene>
<dbReference type="Pfam" id="PF04749">
    <property type="entry name" value="PLAC8"/>
    <property type="match status" value="1"/>
</dbReference>
<dbReference type="Proteomes" id="UP000193380">
    <property type="component" value="Unassembled WGS sequence"/>
</dbReference>
<reference evidence="2" key="2">
    <citation type="submission" date="2014-03" db="EMBL/GenBank/DDBJ databases">
        <authorList>
            <person name="Genoscope - CEA"/>
        </authorList>
    </citation>
    <scope>NUCLEOTIDE SEQUENCE</scope>
</reference>
<evidence type="ECO:0000256" key="1">
    <source>
        <dbReference type="ARBA" id="ARBA00009024"/>
    </source>
</evidence>
<dbReference type="NCBIfam" id="TIGR01571">
    <property type="entry name" value="A_thal_Cys_rich"/>
    <property type="match status" value="1"/>
</dbReference>
<evidence type="ECO:0000313" key="2">
    <source>
        <dbReference type="EMBL" id="CDQ74073.1"/>
    </source>
</evidence>
<proteinExistence type="inferred from homology"/>
<comment type="similarity">
    <text evidence="1">Belongs to the cornifelin family.</text>
</comment>
<dbReference type="InterPro" id="IPR006461">
    <property type="entry name" value="PLAC_motif_containing"/>
</dbReference>
<dbReference type="PANTHER" id="PTHR15907">
    <property type="entry name" value="DUF614 FAMILY PROTEIN-RELATED"/>
    <property type="match status" value="1"/>
</dbReference>
<dbReference type="EMBL" id="FR904947">
    <property type="protein sequence ID" value="CDQ74073.1"/>
    <property type="molecule type" value="Genomic_DNA"/>
</dbReference>
<dbReference type="AlphaFoldDB" id="A0A060X388"/>
<sequence>MCNVFQDATTRQPRTLAGGQFAGIQKKTWSSGVMDCCVDRDVCLCGFFCPCIQAIKMAEKYGECFLLSHVPWTHFMLRTSIRERYNIEGTICDDWCVTAFCGPCVQCQMVREVNKEIPN</sequence>